<dbReference type="HOGENOM" id="CLU_415588_0_0_1"/>
<feature type="chain" id="PRO_5002006810" evidence="2">
    <location>
        <begin position="34"/>
        <end position="680"/>
    </location>
</feature>
<reference evidence="3 4" key="1">
    <citation type="submission" date="2012-10" db="EMBL/GenBank/DDBJ databases">
        <title>Genome sequencing and analysis of entomopathogenic fungi Beauveria bassiana D1-5.</title>
        <authorList>
            <person name="Li Q."/>
            <person name="Wang L."/>
            <person name="Zhang Z."/>
            <person name="Wang Q."/>
            <person name="Ren J."/>
            <person name="Wang M."/>
            <person name="Xu W."/>
            <person name="Wang J."/>
            <person name="Lu Y."/>
            <person name="Du Q."/>
            <person name="Sun Z."/>
        </authorList>
    </citation>
    <scope>NUCLEOTIDE SEQUENCE [LARGE SCALE GENOMIC DNA]</scope>
    <source>
        <strain evidence="3 4">D1-5</strain>
    </source>
</reference>
<dbReference type="OrthoDB" id="1046782at2759"/>
<dbReference type="GO" id="GO:0008081">
    <property type="term" value="F:phosphoric diester hydrolase activity"/>
    <property type="evidence" value="ECO:0007669"/>
    <property type="project" value="InterPro"/>
</dbReference>
<protein>
    <submittedName>
        <fullName evidence="3">Uncharacterized protein</fullName>
    </submittedName>
</protein>
<dbReference type="eggNOG" id="ENOG502QWJU">
    <property type="taxonomic scope" value="Eukaryota"/>
</dbReference>
<dbReference type="EMBL" id="ANFO01000961">
    <property type="protein sequence ID" value="KGQ05289.1"/>
    <property type="molecule type" value="Genomic_DNA"/>
</dbReference>
<evidence type="ECO:0000256" key="2">
    <source>
        <dbReference type="SAM" id="SignalP"/>
    </source>
</evidence>
<dbReference type="Gene3D" id="3.20.20.190">
    <property type="entry name" value="Phosphatidylinositol (PI) phosphodiesterase"/>
    <property type="match status" value="1"/>
</dbReference>
<evidence type="ECO:0000256" key="1">
    <source>
        <dbReference type="SAM" id="MobiDB-lite"/>
    </source>
</evidence>
<gene>
    <name evidence="3" type="ORF">BBAD15_g9448</name>
</gene>
<dbReference type="SUPFAM" id="SSF51695">
    <property type="entry name" value="PLC-like phosphodiesterases"/>
    <property type="match status" value="1"/>
</dbReference>
<evidence type="ECO:0000313" key="4">
    <source>
        <dbReference type="Proteomes" id="UP000030106"/>
    </source>
</evidence>
<feature type="signal peptide" evidence="2">
    <location>
        <begin position="1"/>
        <end position="33"/>
    </location>
</feature>
<name>A0A0A2VX09_BEABA</name>
<sequence length="680" mass="74853">MVSVKSIGVKGLAATSVGLFSLVSCAPISATDATSITEAVTGSTNVATTSNSPSAPNNTLSQEMTGSDDDLLHDLPQIPNANVSDNAEVSGELVNRVAGLFGVTTTQMIRVQLENTDPELAEPANGVSPGQATSKIANFNDNFKVNLQHIGGPDEPGSVKNTAAEEAHDERVNKHFMRQRQSREKLMVGLVNGTPYTWKRIGIEFNDMDRKMSQTFREIILPGEPFAAYAYTHDKKAKAMVQYELVGTSEKTWFTLRISSGEPHQVTVEYSGALETVANGNEGKRGSVVDLNVDRGVACATFYLTGSEGRFLSNDAPVNWMHTMLEEIGNHTLREIMLPRSHHAGMYTLNGGDGVGFGGRGNTWTQDYSVYDQLKIGGVRVIDSRLVLTRRDKKVFESHGSKVAGAWHGSLGVSHDSMIKQINRFNDEYPGELIIIDVDGREMRDNKKFNQLDAAGVAHVVESFKRLKHRAVLVPGEDIAQIPINRLIGDGKSAVIIRMEEYRTRNLPGEGYPSATEGFITNNELPYHKHWSNMDNAEKMLKDQTEKLLEYKDGRFRQLYVSDFLLTQKGIAVIFGNPIRVINEAAWKKLIETFWGVFRKDVFPNWLAMDAIRGGELRGIAMTVNECLVAKRCGKLGNRAPDAEDIKVRQLLIVDDLASIQNANTSQLAHITTSANATTT</sequence>
<dbReference type="InterPro" id="IPR017946">
    <property type="entry name" value="PLC-like_Pdiesterase_TIM-brl"/>
</dbReference>
<proteinExistence type="predicted"/>
<feature type="compositionally biased region" description="Polar residues" evidence="1">
    <location>
        <begin position="45"/>
        <end position="65"/>
    </location>
</feature>
<dbReference type="Proteomes" id="UP000030106">
    <property type="component" value="Unassembled WGS sequence"/>
</dbReference>
<comment type="caution">
    <text evidence="3">The sequence shown here is derived from an EMBL/GenBank/DDBJ whole genome shotgun (WGS) entry which is preliminary data.</text>
</comment>
<keyword evidence="2" id="KW-0732">Signal</keyword>
<dbReference type="STRING" id="1245745.A0A0A2VX09"/>
<evidence type="ECO:0000313" key="3">
    <source>
        <dbReference type="EMBL" id="KGQ05289.1"/>
    </source>
</evidence>
<dbReference type="PROSITE" id="PS51257">
    <property type="entry name" value="PROKAR_LIPOPROTEIN"/>
    <property type="match status" value="1"/>
</dbReference>
<organism evidence="3 4">
    <name type="scientific">Beauveria bassiana D1-5</name>
    <dbReference type="NCBI Taxonomy" id="1245745"/>
    <lineage>
        <taxon>Eukaryota</taxon>
        <taxon>Fungi</taxon>
        <taxon>Dikarya</taxon>
        <taxon>Ascomycota</taxon>
        <taxon>Pezizomycotina</taxon>
        <taxon>Sordariomycetes</taxon>
        <taxon>Hypocreomycetidae</taxon>
        <taxon>Hypocreales</taxon>
        <taxon>Cordycipitaceae</taxon>
        <taxon>Beauveria</taxon>
    </lineage>
</organism>
<dbReference type="PANTHER" id="PTHR13593">
    <property type="match status" value="1"/>
</dbReference>
<dbReference type="InterPro" id="IPR051057">
    <property type="entry name" value="PI-PLC_domain"/>
</dbReference>
<dbReference type="GO" id="GO:0006629">
    <property type="term" value="P:lipid metabolic process"/>
    <property type="evidence" value="ECO:0007669"/>
    <property type="project" value="InterPro"/>
</dbReference>
<dbReference type="PANTHER" id="PTHR13593:SF113">
    <property type="entry name" value="SI:DKEY-266F7.9"/>
    <property type="match status" value="1"/>
</dbReference>
<accession>A0A0A2VX09</accession>
<dbReference type="AlphaFoldDB" id="A0A0A2VX09"/>
<feature type="region of interest" description="Disordered" evidence="1">
    <location>
        <begin position="45"/>
        <end position="66"/>
    </location>
</feature>